<dbReference type="GO" id="GO:0008270">
    <property type="term" value="F:zinc ion binding"/>
    <property type="evidence" value="ECO:0007669"/>
    <property type="project" value="UniProtKB-KW"/>
</dbReference>
<sequence length="428" mass="48214">MASQSPGLNSPTFQSPGFISPSFLSLGLNSPAFQSQGLNSTAFHHWDSILHHSNSRDSISPEFQSLGHNSTQFSVEQRFLTVTGCIVEDTSAEDGQLGQLPTYKQPIVLDHPQLNSIVQIGGRIVPFFTDQQPSFSAECSQFPSSSCNLLPHSAHFTNVQPAKVPLARNIRRPILTCPECRRRFDNSDQFQAHFEPCWINAVERELRRQHKGSFQTSSFEDNSVSVSQAYRMGINGEELHFDGEPTLLNSKSGTLSLFVSLESQLKEKADSVNGKANCKKKTAAAEGNNSPNYGDKLAKILTDLAYSFCFFRERHFEKVDCPVCGKRLFRHNLLVHHRIHTGELPFPCAFCSKRFRTTSARIVHHRSHTGEKPYICSFCQYACTTKRNLERHVHIMHFATPSIAQKTTETQRELEEFTDESAIEDTFQ</sequence>
<evidence type="ECO:0000256" key="3">
    <source>
        <dbReference type="ARBA" id="ARBA00022737"/>
    </source>
</evidence>
<name>A0ABD2J0U3_9BILA</name>
<keyword evidence="12" id="KW-1185">Reference proteome</keyword>
<dbReference type="PROSITE" id="PS00028">
    <property type="entry name" value="ZINC_FINGER_C2H2_1"/>
    <property type="match status" value="2"/>
</dbReference>
<protein>
    <recommendedName>
        <fullName evidence="10">C2H2-type domain-containing protein</fullName>
    </recommendedName>
</protein>
<dbReference type="EMBL" id="JBICBT010001193">
    <property type="protein sequence ID" value="KAL3079218.1"/>
    <property type="molecule type" value="Genomic_DNA"/>
</dbReference>
<evidence type="ECO:0000256" key="2">
    <source>
        <dbReference type="ARBA" id="ARBA00022723"/>
    </source>
</evidence>
<keyword evidence="6" id="KW-0805">Transcription regulation</keyword>
<keyword evidence="4 9" id="KW-0863">Zinc-finger</keyword>
<dbReference type="SMART" id="SM00355">
    <property type="entry name" value="ZnF_C2H2"/>
    <property type="match status" value="4"/>
</dbReference>
<keyword evidence="5" id="KW-0862">Zinc</keyword>
<feature type="domain" description="C2H2-type" evidence="10">
    <location>
        <begin position="319"/>
        <end position="345"/>
    </location>
</feature>
<evidence type="ECO:0000256" key="5">
    <source>
        <dbReference type="ARBA" id="ARBA00022833"/>
    </source>
</evidence>
<keyword evidence="7" id="KW-0804">Transcription</keyword>
<gene>
    <name evidence="11" type="ORF">niasHT_039627</name>
</gene>
<dbReference type="GO" id="GO:0005634">
    <property type="term" value="C:nucleus"/>
    <property type="evidence" value="ECO:0007669"/>
    <property type="project" value="UniProtKB-SubCell"/>
</dbReference>
<proteinExistence type="predicted"/>
<dbReference type="FunFam" id="3.30.160.60:FF:000130">
    <property type="entry name" value="Spalt-like transcription factor 4"/>
    <property type="match status" value="1"/>
</dbReference>
<dbReference type="PROSITE" id="PS50157">
    <property type="entry name" value="ZINC_FINGER_C2H2_2"/>
    <property type="match status" value="2"/>
</dbReference>
<comment type="subcellular location">
    <subcellularLocation>
        <location evidence="1">Nucleus</location>
    </subcellularLocation>
</comment>
<dbReference type="GO" id="GO:0000122">
    <property type="term" value="P:negative regulation of transcription by RNA polymerase II"/>
    <property type="evidence" value="ECO:0007669"/>
    <property type="project" value="UniProtKB-ARBA"/>
</dbReference>
<dbReference type="PANTHER" id="PTHR24379:SF123">
    <property type="entry name" value="ZINC FINGER AND BTB DOMAIN CONTAINING 17"/>
    <property type="match status" value="1"/>
</dbReference>
<dbReference type="Gene3D" id="3.30.160.60">
    <property type="entry name" value="Classic Zinc Finger"/>
    <property type="match status" value="3"/>
</dbReference>
<dbReference type="Proteomes" id="UP001620626">
    <property type="component" value="Unassembled WGS sequence"/>
</dbReference>
<keyword evidence="3" id="KW-0677">Repeat</keyword>
<evidence type="ECO:0000313" key="11">
    <source>
        <dbReference type="EMBL" id="KAL3079218.1"/>
    </source>
</evidence>
<dbReference type="SUPFAM" id="SSF57667">
    <property type="entry name" value="beta-beta-alpha zinc fingers"/>
    <property type="match status" value="1"/>
</dbReference>
<evidence type="ECO:0000256" key="7">
    <source>
        <dbReference type="ARBA" id="ARBA00023163"/>
    </source>
</evidence>
<dbReference type="InterPro" id="IPR013087">
    <property type="entry name" value="Znf_C2H2_type"/>
</dbReference>
<dbReference type="AlphaFoldDB" id="A0ABD2J0U3"/>
<dbReference type="PANTHER" id="PTHR24379">
    <property type="entry name" value="KRAB AND ZINC FINGER DOMAIN-CONTAINING"/>
    <property type="match status" value="1"/>
</dbReference>
<evidence type="ECO:0000256" key="9">
    <source>
        <dbReference type="PROSITE-ProRule" id="PRU00042"/>
    </source>
</evidence>
<accession>A0ABD2J0U3</accession>
<comment type="caution">
    <text evidence="11">The sequence shown here is derived from an EMBL/GenBank/DDBJ whole genome shotgun (WGS) entry which is preliminary data.</text>
</comment>
<evidence type="ECO:0000256" key="6">
    <source>
        <dbReference type="ARBA" id="ARBA00023015"/>
    </source>
</evidence>
<keyword evidence="2" id="KW-0479">Metal-binding</keyword>
<dbReference type="FunFam" id="3.30.160.60:FF:000446">
    <property type="entry name" value="Zinc finger protein"/>
    <property type="match status" value="1"/>
</dbReference>
<evidence type="ECO:0000313" key="12">
    <source>
        <dbReference type="Proteomes" id="UP001620626"/>
    </source>
</evidence>
<keyword evidence="8" id="KW-0539">Nucleus</keyword>
<reference evidence="11 12" key="1">
    <citation type="submission" date="2024-10" db="EMBL/GenBank/DDBJ databases">
        <authorList>
            <person name="Kim D."/>
        </authorList>
    </citation>
    <scope>NUCLEOTIDE SEQUENCE [LARGE SCALE GENOMIC DNA]</scope>
    <source>
        <strain evidence="11">BH-2024</strain>
    </source>
</reference>
<evidence type="ECO:0000256" key="8">
    <source>
        <dbReference type="ARBA" id="ARBA00023242"/>
    </source>
</evidence>
<evidence type="ECO:0000256" key="4">
    <source>
        <dbReference type="ARBA" id="ARBA00022771"/>
    </source>
</evidence>
<organism evidence="11 12">
    <name type="scientific">Heterodera trifolii</name>
    <dbReference type="NCBI Taxonomy" id="157864"/>
    <lineage>
        <taxon>Eukaryota</taxon>
        <taxon>Metazoa</taxon>
        <taxon>Ecdysozoa</taxon>
        <taxon>Nematoda</taxon>
        <taxon>Chromadorea</taxon>
        <taxon>Rhabditida</taxon>
        <taxon>Tylenchina</taxon>
        <taxon>Tylenchomorpha</taxon>
        <taxon>Tylenchoidea</taxon>
        <taxon>Heteroderidae</taxon>
        <taxon>Heteroderinae</taxon>
        <taxon>Heterodera</taxon>
    </lineage>
</organism>
<feature type="domain" description="C2H2-type" evidence="10">
    <location>
        <begin position="346"/>
        <end position="373"/>
    </location>
</feature>
<evidence type="ECO:0000256" key="1">
    <source>
        <dbReference type="ARBA" id="ARBA00004123"/>
    </source>
</evidence>
<evidence type="ECO:0000259" key="10">
    <source>
        <dbReference type="PROSITE" id="PS50157"/>
    </source>
</evidence>
<dbReference type="InterPro" id="IPR036236">
    <property type="entry name" value="Znf_C2H2_sf"/>
</dbReference>